<evidence type="ECO:0000259" key="1">
    <source>
        <dbReference type="Pfam" id="PF25758"/>
    </source>
</evidence>
<reference evidence="2" key="1">
    <citation type="submission" date="2021-01" db="EMBL/GenBank/DDBJ databases">
        <authorList>
            <person name="Corre E."/>
            <person name="Pelletier E."/>
            <person name="Niang G."/>
            <person name="Scheremetjew M."/>
            <person name="Finn R."/>
            <person name="Kale V."/>
            <person name="Holt S."/>
            <person name="Cochrane G."/>
            <person name="Meng A."/>
            <person name="Brown T."/>
            <person name="Cohen L."/>
        </authorList>
    </citation>
    <scope>NUCLEOTIDE SEQUENCE</scope>
    <source>
        <strain evidence="2">CCMP325</strain>
    </source>
</reference>
<accession>A0A7S0EMS9</accession>
<organism evidence="2">
    <name type="scientific">Hanusia phi</name>
    <dbReference type="NCBI Taxonomy" id="3032"/>
    <lineage>
        <taxon>Eukaryota</taxon>
        <taxon>Cryptophyceae</taxon>
        <taxon>Pyrenomonadales</taxon>
        <taxon>Geminigeraceae</taxon>
        <taxon>Hanusia</taxon>
    </lineage>
</organism>
<dbReference type="Gene3D" id="1.25.10.10">
    <property type="entry name" value="Leucine-rich Repeat Variant"/>
    <property type="match status" value="1"/>
</dbReference>
<proteinExistence type="predicted"/>
<evidence type="ECO:0000313" key="2">
    <source>
        <dbReference type="EMBL" id="CAD8489131.1"/>
    </source>
</evidence>
<protein>
    <recommendedName>
        <fullName evidence="1">Importin-7/11-like TPR repeats domain-containing protein</fullName>
    </recommendedName>
</protein>
<dbReference type="InterPro" id="IPR011989">
    <property type="entry name" value="ARM-like"/>
</dbReference>
<dbReference type="SUPFAM" id="SSF48371">
    <property type="entry name" value="ARM repeat"/>
    <property type="match status" value="1"/>
</dbReference>
<dbReference type="Pfam" id="PF25758">
    <property type="entry name" value="TPR_IPO11"/>
    <property type="match status" value="1"/>
</dbReference>
<feature type="domain" description="Importin-7/11-like TPR repeats" evidence="1">
    <location>
        <begin position="298"/>
        <end position="604"/>
    </location>
</feature>
<gene>
    <name evidence="2" type="ORF">HPHI1048_LOCUS13200</name>
</gene>
<name>A0A7S0EMS9_9CRYP</name>
<dbReference type="AlphaFoldDB" id="A0A7S0EMS9"/>
<dbReference type="InterPro" id="IPR016024">
    <property type="entry name" value="ARM-type_fold"/>
</dbReference>
<dbReference type="EMBL" id="HBEO01019496">
    <property type="protein sequence ID" value="CAD8489131.1"/>
    <property type="molecule type" value="Transcribed_RNA"/>
</dbReference>
<dbReference type="InterPro" id="IPR058669">
    <property type="entry name" value="TPR_IPO7/11-like"/>
</dbReference>
<sequence length="605" mass="66736">MSECGPSAYFALSIIDALLCRYGSSALNVLVVLQREMLEARPVSFQVIEADLVREACYHVIGSACMTLIKAKDLFEQVAVVNMAGSYLQNEFEIFNGQQGERHPALVLALRRAVWMLGKLVKAEVSEEGSSSMKERSTDFSPLHSTLVPLIYSALEFPVIAVQVAAAASLVIEPEDSDDWFDRTSLLLPQGDLQAFLPAICATILKVSSAEDNLEVKNVSVRMLRGLASQIDSKNDQGSSFFQFLLPTISSLWLIIGSERRLQVSLLHLILDSSNEDVMRVNPDVFCQIIEAALAQDVLNEASTPAGGGSVILMETAADLWLKLLSSASSVEKHSTLFARILASLRISRGPRETLLRVFEAYLLLGGFEFCQHLITEISFLLSNSCREMNLRELRWSLNICEVSLALGPAEVYDKFAGLLMVATAHVMLHKAGDTVAAALFSCLAGLTFLIGSEEPILGILAEVNKQEGANLSLEQLLDVWLETWDACLTLERRRINCLGLARLLGCGSPALAQRMSVVLNFLVDFNGEELVEEERTRTSSTSLQICRKQLWRRSYVQEGGLAAFFRSMMEMGRLNALNKYGEEGKAFFDENIKSVDPQLMSQLA</sequence>